<dbReference type="RefSeq" id="XP_018494574.2">
    <property type="nucleotide sequence ID" value="XM_018639058.2"/>
</dbReference>
<dbReference type="GO" id="GO:0071456">
    <property type="term" value="P:cellular response to hypoxia"/>
    <property type="evidence" value="ECO:0007669"/>
    <property type="project" value="TreeGrafter"/>
</dbReference>
<reference evidence="14" key="1">
    <citation type="submission" date="2025-08" db="UniProtKB">
        <authorList>
            <consortium name="RefSeq"/>
        </authorList>
    </citation>
    <scope>IDENTIFICATION</scope>
</reference>
<dbReference type="SUPFAM" id="SSF144232">
    <property type="entry name" value="HIT/MYND zinc finger-like"/>
    <property type="match status" value="1"/>
</dbReference>
<comment type="cofactor">
    <cofactor evidence="1">
        <name>L-ascorbate</name>
        <dbReference type="ChEBI" id="CHEBI:38290"/>
    </cofactor>
</comment>
<evidence type="ECO:0000256" key="6">
    <source>
        <dbReference type="ARBA" id="ARBA00022964"/>
    </source>
</evidence>
<evidence type="ECO:0000256" key="9">
    <source>
        <dbReference type="ARBA" id="ARBA00039004"/>
    </source>
</evidence>
<keyword evidence="13" id="KW-1185">Reference proteome</keyword>
<dbReference type="GO" id="GO:0031418">
    <property type="term" value="F:L-ascorbic acid binding"/>
    <property type="evidence" value="ECO:0007669"/>
    <property type="project" value="UniProtKB-KW"/>
</dbReference>
<dbReference type="SMART" id="SM00702">
    <property type="entry name" value="P4Hc"/>
    <property type="match status" value="1"/>
</dbReference>
<dbReference type="GO" id="GO:0008198">
    <property type="term" value="F:ferrous iron binding"/>
    <property type="evidence" value="ECO:0007669"/>
    <property type="project" value="TreeGrafter"/>
</dbReference>
<evidence type="ECO:0000256" key="4">
    <source>
        <dbReference type="ARBA" id="ARBA00022833"/>
    </source>
</evidence>
<evidence type="ECO:0000259" key="12">
    <source>
        <dbReference type="PROSITE" id="PS51471"/>
    </source>
</evidence>
<comment type="catalytic activity">
    <reaction evidence="10">
        <text>L-prolyl-[hypoxia-inducible factor alpha subunit] + 2-oxoglutarate + O2 = trans-4-hydroxy-L-prolyl-[hypoxia-inducible factor alpha subunit] + succinate + CO2</text>
        <dbReference type="Rhea" id="RHEA:48400"/>
        <dbReference type="Rhea" id="RHEA-COMP:12093"/>
        <dbReference type="Rhea" id="RHEA-COMP:12094"/>
        <dbReference type="ChEBI" id="CHEBI:15379"/>
        <dbReference type="ChEBI" id="CHEBI:16526"/>
        <dbReference type="ChEBI" id="CHEBI:16810"/>
        <dbReference type="ChEBI" id="CHEBI:30031"/>
        <dbReference type="ChEBI" id="CHEBI:50342"/>
        <dbReference type="ChEBI" id="CHEBI:61965"/>
        <dbReference type="EC" id="1.14.11.29"/>
    </reaction>
</comment>
<evidence type="ECO:0000256" key="11">
    <source>
        <dbReference type="SAM" id="MobiDB-lite"/>
    </source>
</evidence>
<dbReference type="InterPro" id="IPR051559">
    <property type="entry name" value="HIF_prolyl_hydroxylases"/>
</dbReference>
<dbReference type="PROSITE" id="PS51471">
    <property type="entry name" value="FE2OG_OXY"/>
    <property type="match status" value="1"/>
</dbReference>
<dbReference type="Pfam" id="PF01753">
    <property type="entry name" value="zf-MYND"/>
    <property type="match status" value="1"/>
</dbReference>
<dbReference type="EC" id="1.14.11.29" evidence="9"/>
<keyword evidence="6" id="KW-0223">Dioxygenase</keyword>
<dbReference type="Gene3D" id="2.60.120.620">
    <property type="entry name" value="q2cbj1_9rhob like domain"/>
    <property type="match status" value="1"/>
</dbReference>
<dbReference type="Pfam" id="PF13640">
    <property type="entry name" value="2OG-FeII_Oxy_3"/>
    <property type="match status" value="1"/>
</dbReference>
<dbReference type="AlphaFoldDB" id="A0AAJ7P9F5"/>
<dbReference type="GO" id="GO:0008270">
    <property type="term" value="F:zinc ion binding"/>
    <property type="evidence" value="ECO:0007669"/>
    <property type="project" value="UniProtKB-KW"/>
</dbReference>
<feature type="domain" description="Fe2OG dioxygenase" evidence="12">
    <location>
        <begin position="231"/>
        <end position="330"/>
    </location>
</feature>
<feature type="region of interest" description="Disordered" evidence="11">
    <location>
        <begin position="65"/>
        <end position="86"/>
    </location>
</feature>
<keyword evidence="2" id="KW-0479">Metal-binding</keyword>
<keyword evidence="7" id="KW-0560">Oxidoreductase</keyword>
<dbReference type="InterPro" id="IPR002893">
    <property type="entry name" value="Znf_MYND"/>
</dbReference>
<dbReference type="Gene3D" id="6.10.140.2220">
    <property type="match status" value="1"/>
</dbReference>
<protein>
    <recommendedName>
        <fullName evidence="9">hypoxia-inducible factor-proline dioxygenase</fullName>
        <ecNumber evidence="9">1.14.11.29</ecNumber>
    </recommendedName>
</protein>
<dbReference type="GO" id="GO:0160082">
    <property type="term" value="F:hypoxia-inducible factor-proline dioxygenase activity"/>
    <property type="evidence" value="ECO:0007669"/>
    <property type="project" value="UniProtKB-EC"/>
</dbReference>
<evidence type="ECO:0000256" key="8">
    <source>
        <dbReference type="ARBA" id="ARBA00023004"/>
    </source>
</evidence>
<sequence>MKTSDALYIHHGFASSRHDEFSSGAIRCTGNLPVEKRYCSKEHQVKHWPAHKHVCKASRQQPITDFKPLNNETRGNERNGSDPMSEDELRSIVNDLCNNHTQWIDSLSKQLTIPPPDDSWLEQMKVQVVYDMNSFGVCVVDNFLGSDRSNEIYAEVVRLYRQRSLFQRGQVVNEAGSGGVMVRGDHIAWLEGTEPYCNNIRFLIRSLDSIVARCVAHTNSAGEMGLYRITQRTKAMLACYPGGGSRYVKHVDNPNFDGRKITCIYYVNKDWNGERDGGLLRIFPENHRNHVASVEPILDRLVMFWSDRRNPHEVLPAQKMRFAITVWYLDDNEIAMQTCLPGGSTVAQSSKNQMMAPFQYGNT</sequence>
<evidence type="ECO:0000256" key="10">
    <source>
        <dbReference type="ARBA" id="ARBA00049134"/>
    </source>
</evidence>
<evidence type="ECO:0000313" key="13">
    <source>
        <dbReference type="Proteomes" id="UP000694867"/>
    </source>
</evidence>
<proteinExistence type="predicted"/>
<dbReference type="KEGG" id="goe:100909210"/>
<keyword evidence="3" id="KW-0863">Zinc-finger</keyword>
<dbReference type="InterPro" id="IPR044862">
    <property type="entry name" value="Pro_4_hyd_alph_FE2OG_OXY"/>
</dbReference>
<evidence type="ECO:0000256" key="7">
    <source>
        <dbReference type="ARBA" id="ARBA00023002"/>
    </source>
</evidence>
<accession>A0AAJ7P9F5</accession>
<organism evidence="13 14">
    <name type="scientific">Galendromus occidentalis</name>
    <name type="common">western predatory mite</name>
    <dbReference type="NCBI Taxonomy" id="34638"/>
    <lineage>
        <taxon>Eukaryota</taxon>
        <taxon>Metazoa</taxon>
        <taxon>Ecdysozoa</taxon>
        <taxon>Arthropoda</taxon>
        <taxon>Chelicerata</taxon>
        <taxon>Arachnida</taxon>
        <taxon>Acari</taxon>
        <taxon>Parasitiformes</taxon>
        <taxon>Mesostigmata</taxon>
        <taxon>Gamasina</taxon>
        <taxon>Phytoseioidea</taxon>
        <taxon>Phytoseiidae</taxon>
        <taxon>Typhlodrominae</taxon>
        <taxon>Galendromus</taxon>
    </lineage>
</organism>
<keyword evidence="4" id="KW-0862">Zinc</keyword>
<dbReference type="InterPro" id="IPR006620">
    <property type="entry name" value="Pro_4_hyd_alph"/>
</dbReference>
<evidence type="ECO:0000256" key="5">
    <source>
        <dbReference type="ARBA" id="ARBA00022896"/>
    </source>
</evidence>
<evidence type="ECO:0000256" key="3">
    <source>
        <dbReference type="ARBA" id="ARBA00022771"/>
    </source>
</evidence>
<evidence type="ECO:0000313" key="14">
    <source>
        <dbReference type="RefSeq" id="XP_018494574.2"/>
    </source>
</evidence>
<dbReference type="PANTHER" id="PTHR12907:SF26">
    <property type="entry name" value="HIF PROLYL HYDROXYLASE, ISOFORM C"/>
    <property type="match status" value="1"/>
</dbReference>
<evidence type="ECO:0000256" key="2">
    <source>
        <dbReference type="ARBA" id="ARBA00022723"/>
    </source>
</evidence>
<gene>
    <name evidence="14" type="primary">LOC100909210</name>
</gene>
<dbReference type="Proteomes" id="UP000694867">
    <property type="component" value="Unplaced"/>
</dbReference>
<dbReference type="GeneID" id="100909210"/>
<dbReference type="InterPro" id="IPR005123">
    <property type="entry name" value="Oxoglu/Fe-dep_dioxygenase_dom"/>
</dbReference>
<evidence type="ECO:0000256" key="1">
    <source>
        <dbReference type="ARBA" id="ARBA00001961"/>
    </source>
</evidence>
<keyword evidence="5" id="KW-0847">Vitamin C</keyword>
<keyword evidence="8" id="KW-0408">Iron</keyword>
<dbReference type="PANTHER" id="PTHR12907">
    <property type="entry name" value="EGL NINE HOMOLOG-RELATED"/>
    <property type="match status" value="1"/>
</dbReference>
<name>A0AAJ7P9F5_9ACAR</name>